<dbReference type="STRING" id="1193682.BJP25_22455"/>
<feature type="domain" description="Methyltransferase FkbM" evidence="1">
    <location>
        <begin position="39"/>
        <end position="205"/>
    </location>
</feature>
<dbReference type="AlphaFoldDB" id="A0A1Q9LJU0"/>
<dbReference type="Proteomes" id="UP000186040">
    <property type="component" value="Unassembled WGS sequence"/>
</dbReference>
<dbReference type="InterPro" id="IPR006342">
    <property type="entry name" value="FkbM_mtfrase"/>
</dbReference>
<dbReference type="SUPFAM" id="SSF53335">
    <property type="entry name" value="S-adenosyl-L-methionine-dependent methyltransferases"/>
    <property type="match status" value="1"/>
</dbReference>
<dbReference type="PANTHER" id="PTHR36973">
    <property type="entry name" value="SLL1456 PROTEIN-RELATED"/>
    <property type="match status" value="1"/>
</dbReference>
<keyword evidence="3" id="KW-1185">Reference proteome</keyword>
<dbReference type="GO" id="GO:0008171">
    <property type="term" value="F:O-methyltransferase activity"/>
    <property type="evidence" value="ECO:0007669"/>
    <property type="project" value="TreeGrafter"/>
</dbReference>
<organism evidence="2 3">
    <name type="scientific">Actinokineospora bangkokensis</name>
    <dbReference type="NCBI Taxonomy" id="1193682"/>
    <lineage>
        <taxon>Bacteria</taxon>
        <taxon>Bacillati</taxon>
        <taxon>Actinomycetota</taxon>
        <taxon>Actinomycetes</taxon>
        <taxon>Pseudonocardiales</taxon>
        <taxon>Pseudonocardiaceae</taxon>
        <taxon>Actinokineospora</taxon>
    </lineage>
</organism>
<dbReference type="EMBL" id="MKQR01000017">
    <property type="protein sequence ID" value="OLR92298.1"/>
    <property type="molecule type" value="Genomic_DNA"/>
</dbReference>
<dbReference type="NCBIfam" id="TIGR01444">
    <property type="entry name" value="fkbM_fam"/>
    <property type="match status" value="1"/>
</dbReference>
<dbReference type="InterPro" id="IPR053188">
    <property type="entry name" value="FkbM_Methyltransferase"/>
</dbReference>
<gene>
    <name evidence="2" type="ORF">BJP25_22455</name>
</gene>
<accession>A0A1Q9LJU0</accession>
<reference evidence="2 3" key="1">
    <citation type="submission" date="2016-10" db="EMBL/GenBank/DDBJ databases">
        <title>The Draft Genome Sequence of Actinokineospora bangkokensis 44EHWT reveals the biosynthetic pathway of antifungal compounds Thailandins with unusual extender unit butylmalonyl-CoA.</title>
        <authorList>
            <person name="Greule A."/>
            <person name="Intra B."/>
            <person name="Flemming S."/>
            <person name="Rommel M.G."/>
            <person name="Panbangred W."/>
            <person name="Bechthold A."/>
        </authorList>
    </citation>
    <scope>NUCLEOTIDE SEQUENCE [LARGE SCALE GENOMIC DNA]</scope>
    <source>
        <strain evidence="2 3">44EHW</strain>
    </source>
</reference>
<dbReference type="PANTHER" id="PTHR36973:SF4">
    <property type="entry name" value="NODULATION PROTEIN"/>
    <property type="match status" value="1"/>
</dbReference>
<dbReference type="Pfam" id="PF05050">
    <property type="entry name" value="Methyltransf_21"/>
    <property type="match status" value="1"/>
</dbReference>
<name>A0A1Q9LJU0_9PSEU</name>
<protein>
    <recommendedName>
        <fullName evidence="1">Methyltransferase FkbM domain-containing protein</fullName>
    </recommendedName>
</protein>
<comment type="caution">
    <text evidence="2">The sequence shown here is derived from an EMBL/GenBank/DDBJ whole genome shotgun (WGS) entry which is preliminary data.</text>
</comment>
<evidence type="ECO:0000259" key="1">
    <source>
        <dbReference type="Pfam" id="PF05050"/>
    </source>
</evidence>
<evidence type="ECO:0000313" key="2">
    <source>
        <dbReference type="EMBL" id="OLR92298.1"/>
    </source>
</evidence>
<dbReference type="Gene3D" id="3.40.50.150">
    <property type="entry name" value="Vaccinia Virus protein VP39"/>
    <property type="match status" value="1"/>
</dbReference>
<proteinExistence type="predicted"/>
<evidence type="ECO:0000313" key="3">
    <source>
        <dbReference type="Proteomes" id="UP000186040"/>
    </source>
</evidence>
<dbReference type="InterPro" id="IPR029063">
    <property type="entry name" value="SAM-dependent_MTases_sf"/>
</dbReference>
<sequence length="235" mass="25005">MRTIAKRAALAVGVEITRNPFAKRLTALCDRLDVRAVLDVGANSGQYATFLRQAGFAGHIVSCEPVADAHAKLVRAAAADPAWHPERLALGPSAGEVEVNVSGNSYSSSVLPMLDAHRDAAPESAYVRTESAPMSTVDDLLGTYGYPPERTLLKIDVQGYEWEVLQGARAVLPALAAVQVELSLTPLYDGQRLMGDISDLLVAAGLELWAIEPGFCDPATGRMLQCDGVFVRSGS</sequence>